<dbReference type="Proteomes" id="UP000680750">
    <property type="component" value="Chromosome"/>
</dbReference>
<protein>
    <submittedName>
        <fullName evidence="2">Uncharacterized protein</fullName>
    </submittedName>
</protein>
<keyword evidence="3" id="KW-1185">Reference proteome</keyword>
<organism evidence="2 3">
    <name type="scientific">Actinocatenispora sera</name>
    <dbReference type="NCBI Taxonomy" id="390989"/>
    <lineage>
        <taxon>Bacteria</taxon>
        <taxon>Bacillati</taxon>
        <taxon>Actinomycetota</taxon>
        <taxon>Actinomycetes</taxon>
        <taxon>Micromonosporales</taxon>
        <taxon>Micromonosporaceae</taxon>
        <taxon>Actinocatenispora</taxon>
    </lineage>
</organism>
<evidence type="ECO:0000313" key="3">
    <source>
        <dbReference type="Proteomes" id="UP000680750"/>
    </source>
</evidence>
<dbReference type="RefSeq" id="WP_030444155.1">
    <property type="nucleotide sequence ID" value="NZ_AP023354.1"/>
</dbReference>
<feature type="region of interest" description="Disordered" evidence="1">
    <location>
        <begin position="1"/>
        <end position="27"/>
    </location>
</feature>
<proteinExistence type="predicted"/>
<dbReference type="EMBL" id="AP023354">
    <property type="protein sequence ID" value="BCJ31557.1"/>
    <property type="molecule type" value="Genomic_DNA"/>
</dbReference>
<evidence type="ECO:0000313" key="2">
    <source>
        <dbReference type="EMBL" id="BCJ31557.1"/>
    </source>
</evidence>
<dbReference type="KEGG" id="aser:Asera_56650"/>
<name>A0A810L8I9_9ACTN</name>
<evidence type="ECO:0000256" key="1">
    <source>
        <dbReference type="SAM" id="MobiDB-lite"/>
    </source>
</evidence>
<dbReference type="OrthoDB" id="3474644at2"/>
<feature type="region of interest" description="Disordered" evidence="1">
    <location>
        <begin position="62"/>
        <end position="95"/>
    </location>
</feature>
<gene>
    <name evidence="2" type="ORF">Asera_56650</name>
</gene>
<dbReference type="AlphaFoldDB" id="A0A810L8I9"/>
<accession>A0A810L8I9</accession>
<reference evidence="2" key="1">
    <citation type="submission" date="2020-08" db="EMBL/GenBank/DDBJ databases">
        <title>Whole genome shotgun sequence of Actinocatenispora sera NBRC 101916.</title>
        <authorList>
            <person name="Komaki H."/>
            <person name="Tamura T."/>
        </authorList>
    </citation>
    <scope>NUCLEOTIDE SEQUENCE</scope>
    <source>
        <strain evidence="2">NBRC 101916</strain>
    </source>
</reference>
<sequence length="95" mass="9811">MTGDQQPVPAPRRPADSAGPHRPFGPEVRHEIATIMLLTGAVADAVDVGPDSRARLDQLLTGAATDTIDVSPKSPDSTDSPAPLDQQLPPGGARP</sequence>